<dbReference type="STRING" id="582667.SAMN05192568_10616"/>
<sequence>MSESYEKARAIAEAAANHWDQFGDTAGVAWLAEQIHRSMSPVAQPDDRGLCECRIGQCRFLTERCREIQP</sequence>
<name>A0A1I4U053_9HYPH</name>
<evidence type="ECO:0000313" key="2">
    <source>
        <dbReference type="Proteomes" id="UP000199048"/>
    </source>
</evidence>
<reference evidence="2" key="1">
    <citation type="submission" date="2016-10" db="EMBL/GenBank/DDBJ databases">
        <authorList>
            <person name="Varghese N."/>
            <person name="Submissions S."/>
        </authorList>
    </citation>
    <scope>NUCLEOTIDE SEQUENCE [LARGE SCALE GENOMIC DNA]</scope>
    <source>
        <strain evidence="2">BL36</strain>
    </source>
</reference>
<proteinExistence type="predicted"/>
<dbReference type="RefSeq" id="WP_092046505.1">
    <property type="nucleotide sequence ID" value="NZ_FOTK01000061.1"/>
</dbReference>
<organism evidence="1 2">
    <name type="scientific">Methylobacterium pseudosasicola</name>
    <dbReference type="NCBI Taxonomy" id="582667"/>
    <lineage>
        <taxon>Bacteria</taxon>
        <taxon>Pseudomonadati</taxon>
        <taxon>Pseudomonadota</taxon>
        <taxon>Alphaproteobacteria</taxon>
        <taxon>Hyphomicrobiales</taxon>
        <taxon>Methylobacteriaceae</taxon>
        <taxon>Methylobacterium</taxon>
    </lineage>
</organism>
<dbReference type="EMBL" id="FOTK01000061">
    <property type="protein sequence ID" value="SFM82231.1"/>
    <property type="molecule type" value="Genomic_DNA"/>
</dbReference>
<dbReference type="Proteomes" id="UP000199048">
    <property type="component" value="Unassembled WGS sequence"/>
</dbReference>
<dbReference type="AlphaFoldDB" id="A0A1I4U053"/>
<protein>
    <submittedName>
        <fullName evidence="1">Uncharacterized protein</fullName>
    </submittedName>
</protein>
<dbReference type="OrthoDB" id="5465318at2"/>
<accession>A0A1I4U053</accession>
<gene>
    <name evidence="1" type="ORF">SAMN05192568_10616</name>
</gene>
<evidence type="ECO:0000313" key="1">
    <source>
        <dbReference type="EMBL" id="SFM82231.1"/>
    </source>
</evidence>
<keyword evidence="2" id="KW-1185">Reference proteome</keyword>